<dbReference type="EMBL" id="PP511495">
    <property type="protein sequence ID" value="XCD04698.1"/>
    <property type="molecule type" value="Genomic_DNA"/>
</dbReference>
<evidence type="ECO:0000313" key="4">
    <source>
        <dbReference type="EMBL" id="XCD05292.1"/>
    </source>
</evidence>
<evidence type="ECO:0000313" key="7">
    <source>
        <dbReference type="EMBL" id="XCD06892.1"/>
    </source>
</evidence>
<sequence>MCLYKKILLNPKYLPNKKNGYNPPKCTDERFRYIEAECGKCYECRKKRAREWSIRIHENLKYEFGYFVTLTISPESMKNLMEIEEVTILKGNENAIAKLALRRCLERIRKQTGKSLKHWCVTELGEENDRIHLHGIVFGQRAAELIKQQWGYGIVYVGKYCSSRTANYITKYMLKEDVKHPWFTGRVFTSAGIGRGYVFGNRIRNRFRGKDTDDRYQTTNGQMIAMPRYYKNKLYTDEEREFIWGIKQEDPWTYVHGEKIRKNDEPTIKNLTEYYRRIINKTMMDNPLDWEKRKKENKRQRRAEGYRKIRKEMYKDAIKNGVVRESVLINKKLREKKDETYCNIKNYFISLQRNQKRSIIKQLELW</sequence>
<feature type="domain" description="Replication-associated protein ORF2/G2P" evidence="1">
    <location>
        <begin position="66"/>
        <end position="176"/>
    </location>
</feature>
<dbReference type="EMBL" id="PP511724">
    <property type="protein sequence ID" value="XCD06892.1"/>
    <property type="molecule type" value="Genomic_DNA"/>
</dbReference>
<evidence type="ECO:0000313" key="3">
    <source>
        <dbReference type="EMBL" id="XCD04698.1"/>
    </source>
</evidence>
<reference evidence="2" key="1">
    <citation type="submission" date="2024-03" db="EMBL/GenBank/DDBJ databases">
        <title>Diverse circular DNA viruses in blood, oral, and fecal samples of captive lemurs.</title>
        <authorList>
            <person name="Paietta E.N."/>
            <person name="Kraberger S."/>
            <person name="Lund M.C."/>
            <person name="Custer J.M."/>
            <person name="Vargas K.M."/>
            <person name="Ehmke E.E."/>
            <person name="Yoder A.D."/>
            <person name="Varsani A."/>
        </authorList>
    </citation>
    <scope>NUCLEOTIDE SEQUENCE</scope>
    <source>
        <strain evidence="2">Duke_21_53</strain>
        <strain evidence="3">Duke_24FF_996</strain>
        <strain evidence="4">Duke_24FS_60</strain>
        <strain evidence="5">Duke_25FF_1053</strain>
        <strain evidence="6">Duke_25FS_76</strain>
        <strain evidence="7">Duke_26_44</strain>
        <strain evidence="8">Duke_29_30</strain>
    </source>
</reference>
<dbReference type="Pfam" id="PF23343">
    <property type="entry name" value="REP_ORF2-G2P"/>
    <property type="match status" value="1"/>
</dbReference>
<dbReference type="EMBL" id="PP511541">
    <property type="protein sequence ID" value="XCD05292.1"/>
    <property type="molecule type" value="Genomic_DNA"/>
</dbReference>
<protein>
    <submittedName>
        <fullName evidence="2">Replication initiator protein</fullName>
    </submittedName>
</protein>
<dbReference type="EMBL" id="PP511403">
    <property type="protein sequence ID" value="XCD03940.1"/>
    <property type="molecule type" value="Genomic_DNA"/>
</dbReference>
<name>A0AAU8AVK8_9VIRU</name>
<proteinExistence type="predicted"/>
<accession>A0AAU8AVK8</accession>
<evidence type="ECO:0000259" key="1">
    <source>
        <dbReference type="Pfam" id="PF23343"/>
    </source>
</evidence>
<dbReference type="EMBL" id="PP511661">
    <property type="protein sequence ID" value="XCD06355.1"/>
    <property type="molecule type" value="Genomic_DNA"/>
</dbReference>
<dbReference type="InterPro" id="IPR056906">
    <property type="entry name" value="ORF2/G2P_dom"/>
</dbReference>
<evidence type="ECO:0000313" key="6">
    <source>
        <dbReference type="EMBL" id="XCD06355.1"/>
    </source>
</evidence>
<dbReference type="EMBL" id="PP511622">
    <property type="protein sequence ID" value="XCD06007.1"/>
    <property type="molecule type" value="Genomic_DNA"/>
</dbReference>
<dbReference type="EMBL" id="PP511862">
    <property type="protein sequence ID" value="XCD08147.1"/>
    <property type="molecule type" value="Genomic_DNA"/>
</dbReference>
<organism evidence="2">
    <name type="scientific">Dulem virus 213</name>
    <dbReference type="NCBI Taxonomy" id="3145690"/>
    <lineage>
        <taxon>Viruses</taxon>
        <taxon>Monodnaviria</taxon>
        <taxon>Sangervirae</taxon>
        <taxon>Phixviricota</taxon>
        <taxon>Malgrandaviricetes</taxon>
        <taxon>Petitvirales</taxon>
        <taxon>Microviridae</taxon>
        <taxon>Microvirus</taxon>
    </lineage>
</organism>
<evidence type="ECO:0000313" key="8">
    <source>
        <dbReference type="EMBL" id="XCD08147.1"/>
    </source>
</evidence>
<evidence type="ECO:0000313" key="5">
    <source>
        <dbReference type="EMBL" id="XCD06007.1"/>
    </source>
</evidence>
<evidence type="ECO:0000313" key="2">
    <source>
        <dbReference type="EMBL" id="XCD03940.1"/>
    </source>
</evidence>